<dbReference type="Proteomes" id="UP000178068">
    <property type="component" value="Unassembled WGS sequence"/>
</dbReference>
<organism evidence="2 3">
    <name type="scientific">Candidatus Woykebacteria bacterium RIFCSPHIGHO2_12_FULL_45_10</name>
    <dbReference type="NCBI Taxonomy" id="1802603"/>
    <lineage>
        <taxon>Bacteria</taxon>
        <taxon>Candidatus Woykeibacteriota</taxon>
    </lineage>
</organism>
<gene>
    <name evidence="2" type="ORF">A3F35_00025</name>
</gene>
<name>A0A1G1WQY9_9BACT</name>
<evidence type="ECO:0008006" key="4">
    <source>
        <dbReference type="Google" id="ProtNLM"/>
    </source>
</evidence>
<keyword evidence="1" id="KW-0472">Membrane</keyword>
<dbReference type="EMBL" id="MHCZ01000012">
    <property type="protein sequence ID" value="OGY30176.1"/>
    <property type="molecule type" value="Genomic_DNA"/>
</dbReference>
<keyword evidence="1" id="KW-1133">Transmembrane helix</keyword>
<evidence type="ECO:0000313" key="2">
    <source>
        <dbReference type="EMBL" id="OGY30176.1"/>
    </source>
</evidence>
<sequence length="689" mass="76178">MTTSDGKPKQPGRFKALLSKRPIFLGGITLSVLIIGVSAFLGLKFFVLDRLNTLDLLPDDTRFYLSIAVKDNPQAKALKELIKKFPSGEKVITSFDKQLTDSLSNANDPFADFLRLDRNDLFLSQISRPDQNSNLISLSNLLSPAKATERLAKFEKDDTNVVRKISYQGQEIFDIHLKEAAKSALPVSDTDYLYPTTKSKVKTPKPPTIFTTALQQFIIAGPKEDDIKKISDLAKVKASLGLINEKKLKSLTGSEAHKTIAKNFPDQTFLKYYSNVPVTPDSSFLPVAGVNQSFLGVFGGNLTNPENGSNISENLVTGLTASVNSSGLKIDSFQLDTTKAKEQDAKNPFSLTNSLANQIPTKLNGMTPAFYAETRNMKQIVNDQIDLIKNLAENSDSRKQRESFGKALKEWEQNKKDIKKSLGLDFDNDILPLFEGQSALLFNAGGAKVAPELLVLTEVKDQTKAENSLKKLQMADYSGADTSKTSLTPIPTEYAGSKIYSIEIYAYGDIKINFYFSVTKSKAILALATTDQSVKELIDFESKPGETIFKTKKWQDRFGKIKDKVSGFAFVEPIQFWGTVDWITSLDTTYASYLTKDAETAYKAYLETVSSIDTVVTKKKPVYITTTSVHISELPTDQKKAASGAIDRLIDDKSLNGYESVLGISTNKVQGEEGLSDKVYHWLKGKFVP</sequence>
<evidence type="ECO:0000256" key="1">
    <source>
        <dbReference type="SAM" id="Phobius"/>
    </source>
</evidence>
<dbReference type="AlphaFoldDB" id="A0A1G1WQY9"/>
<protein>
    <recommendedName>
        <fullName evidence="4">DUF3352 domain-containing protein</fullName>
    </recommendedName>
</protein>
<evidence type="ECO:0000313" key="3">
    <source>
        <dbReference type="Proteomes" id="UP000178068"/>
    </source>
</evidence>
<accession>A0A1G1WQY9</accession>
<proteinExistence type="predicted"/>
<feature type="transmembrane region" description="Helical" evidence="1">
    <location>
        <begin position="23"/>
        <end position="47"/>
    </location>
</feature>
<keyword evidence="1" id="KW-0812">Transmembrane</keyword>
<reference evidence="2 3" key="1">
    <citation type="journal article" date="2016" name="Nat. Commun.">
        <title>Thousands of microbial genomes shed light on interconnected biogeochemical processes in an aquifer system.</title>
        <authorList>
            <person name="Anantharaman K."/>
            <person name="Brown C.T."/>
            <person name="Hug L.A."/>
            <person name="Sharon I."/>
            <person name="Castelle C.J."/>
            <person name="Probst A.J."/>
            <person name="Thomas B.C."/>
            <person name="Singh A."/>
            <person name="Wilkins M.J."/>
            <person name="Karaoz U."/>
            <person name="Brodie E.L."/>
            <person name="Williams K.H."/>
            <person name="Hubbard S.S."/>
            <person name="Banfield J.F."/>
        </authorList>
    </citation>
    <scope>NUCLEOTIDE SEQUENCE [LARGE SCALE GENOMIC DNA]</scope>
</reference>
<comment type="caution">
    <text evidence="2">The sequence shown here is derived from an EMBL/GenBank/DDBJ whole genome shotgun (WGS) entry which is preliminary data.</text>
</comment>